<comment type="similarity">
    <text evidence="3">Belongs to the LptF/LptG family.</text>
</comment>
<dbReference type="InterPro" id="IPR030922">
    <property type="entry name" value="LptF"/>
</dbReference>
<evidence type="ECO:0000256" key="3">
    <source>
        <dbReference type="ARBA" id="ARBA00007725"/>
    </source>
</evidence>
<keyword evidence="9 12" id="KW-1133">Transmembrane helix</keyword>
<organism evidence="13 14">
    <name type="scientific">Candidatus Providencia siddallii</name>
    <dbReference type="NCBI Taxonomy" id="1715285"/>
    <lineage>
        <taxon>Bacteria</taxon>
        <taxon>Pseudomonadati</taxon>
        <taxon>Pseudomonadota</taxon>
        <taxon>Gammaproteobacteria</taxon>
        <taxon>Enterobacterales</taxon>
        <taxon>Morganellaceae</taxon>
        <taxon>Providencia</taxon>
    </lineage>
</organism>
<sequence length="371" mass="43544">MIIFRYLVVENFKSQIVVLFVLLLIFFSQKSIDILNSAIHGNIPLNIVIPLLLFGIPEMLQLMLPLSLFIGLLMRCSKFYTENEITVIYACGFGKSIIFKAVLALSAIISLFAIINIMWMVPWSFKHQQEILTNTKVNQLLFTIVDGQFRTTKDGNFVLYIDTIKDNKFKNVFFVQLNENNKFRPSITIADSGYIEKHSDTKHIIMLINGIRYEGTSVSSDFRITNFVDYQSIIEYKQPVFNNYNVEQKDMLQLWNDNTLRSSSEFHWRLTVVFSIFIMAFIVVPLTEVNLRQGRVLSMLPAMLLYLIFFLLHSILRNSSNKYDIDLKYFIWVLNLCYLVISIIFNIWNTVYIRNKRLKLMRELINVLHFR</sequence>
<dbReference type="GO" id="GO:0015920">
    <property type="term" value="P:lipopolysaccharide transport"/>
    <property type="evidence" value="ECO:0007669"/>
    <property type="project" value="TreeGrafter"/>
</dbReference>
<evidence type="ECO:0000256" key="10">
    <source>
        <dbReference type="ARBA" id="ARBA00023136"/>
    </source>
</evidence>
<evidence type="ECO:0000256" key="7">
    <source>
        <dbReference type="ARBA" id="ARBA00022519"/>
    </source>
</evidence>
<keyword evidence="14" id="KW-1185">Reference proteome</keyword>
<evidence type="ECO:0000256" key="1">
    <source>
        <dbReference type="ARBA" id="ARBA00002265"/>
    </source>
</evidence>
<evidence type="ECO:0000256" key="5">
    <source>
        <dbReference type="ARBA" id="ARBA00022448"/>
    </source>
</evidence>
<keyword evidence="8 12" id="KW-0812">Transmembrane</keyword>
<evidence type="ECO:0000256" key="4">
    <source>
        <dbReference type="ARBA" id="ARBA00014213"/>
    </source>
</evidence>
<dbReference type="PANTHER" id="PTHR33529">
    <property type="entry name" value="SLR0882 PROTEIN-RELATED"/>
    <property type="match status" value="1"/>
</dbReference>
<keyword evidence="6" id="KW-1003">Cell membrane</keyword>
<feature type="transmembrane region" description="Helical" evidence="12">
    <location>
        <begin position="47"/>
        <end position="76"/>
    </location>
</feature>
<dbReference type="NCBIfam" id="TIGR04407">
    <property type="entry name" value="LptF_YjgP"/>
    <property type="match status" value="1"/>
</dbReference>
<evidence type="ECO:0000256" key="6">
    <source>
        <dbReference type="ARBA" id="ARBA00022475"/>
    </source>
</evidence>
<dbReference type="STRING" id="1715285.SOFFGTOCOR_0644"/>
<feature type="transmembrane region" description="Helical" evidence="12">
    <location>
        <begin position="296"/>
        <end position="317"/>
    </location>
</feature>
<dbReference type="Pfam" id="PF03739">
    <property type="entry name" value="LptF_LptG"/>
    <property type="match status" value="1"/>
</dbReference>
<name>A0A0M6WAV9_9GAMM</name>
<keyword evidence="5" id="KW-0813">Transport</keyword>
<keyword evidence="7" id="KW-0997">Cell inner membrane</keyword>
<evidence type="ECO:0000256" key="9">
    <source>
        <dbReference type="ARBA" id="ARBA00022989"/>
    </source>
</evidence>
<comment type="function">
    <text evidence="1">Part of the ABC transporter complex LptBFG involved in the translocation of lipopolysaccharide (LPS) from the inner membrane to the outer membrane.</text>
</comment>
<proteinExistence type="inferred from homology"/>
<gene>
    <name evidence="13" type="primary">lptF</name>
    <name evidence="13" type="ORF">SOFFGTOCOR_0644</name>
</gene>
<comment type="subcellular location">
    <subcellularLocation>
        <location evidence="2">Cell inner membrane</location>
        <topology evidence="2">Multi-pass membrane protein</topology>
    </subcellularLocation>
</comment>
<feature type="transmembrane region" description="Helical" evidence="12">
    <location>
        <begin position="97"/>
        <end position="119"/>
    </location>
</feature>
<accession>A0A0M6WAV9</accession>
<dbReference type="InterPro" id="IPR005495">
    <property type="entry name" value="LptG/LptF_permease"/>
</dbReference>
<evidence type="ECO:0000313" key="14">
    <source>
        <dbReference type="Proteomes" id="UP000242301"/>
    </source>
</evidence>
<reference evidence="14" key="1">
    <citation type="submission" date="2015-05" db="EMBL/GenBank/DDBJ databases">
        <authorList>
            <person name="Manzano-Marin A."/>
        </authorList>
    </citation>
    <scope>NUCLEOTIDE SEQUENCE [LARGE SCALE GENOMIC DNA]</scope>
    <source>
        <strain evidence="14">officinalis</strain>
    </source>
</reference>
<dbReference type="GO" id="GO:0055085">
    <property type="term" value="P:transmembrane transport"/>
    <property type="evidence" value="ECO:0007669"/>
    <property type="project" value="InterPro"/>
</dbReference>
<keyword evidence="10 12" id="KW-0472">Membrane</keyword>
<feature type="transmembrane region" description="Helical" evidence="12">
    <location>
        <begin position="266"/>
        <end position="284"/>
    </location>
</feature>
<evidence type="ECO:0000256" key="11">
    <source>
        <dbReference type="ARBA" id="ARBA00026081"/>
    </source>
</evidence>
<dbReference type="Proteomes" id="UP000242301">
    <property type="component" value="Unassembled WGS sequence"/>
</dbReference>
<evidence type="ECO:0000256" key="12">
    <source>
        <dbReference type="SAM" id="Phobius"/>
    </source>
</evidence>
<dbReference type="EMBL" id="CVRF01000003">
    <property type="protein sequence ID" value="CRK86041.1"/>
    <property type="molecule type" value="Genomic_DNA"/>
</dbReference>
<dbReference type="GO" id="GO:0043190">
    <property type="term" value="C:ATP-binding cassette (ABC) transporter complex"/>
    <property type="evidence" value="ECO:0007669"/>
    <property type="project" value="InterPro"/>
</dbReference>
<dbReference type="PANTHER" id="PTHR33529:SF7">
    <property type="entry name" value="LIPOPOLYSACCHARIDE EXPORT SYSTEM PERMEASE PROTEIN LPTF"/>
    <property type="match status" value="1"/>
</dbReference>
<evidence type="ECO:0000256" key="8">
    <source>
        <dbReference type="ARBA" id="ARBA00022692"/>
    </source>
</evidence>
<evidence type="ECO:0000313" key="13">
    <source>
        <dbReference type="EMBL" id="CRK86041.1"/>
    </source>
</evidence>
<comment type="subunit">
    <text evidence="11">Component of the lipopolysaccharide transport and assembly complex. The LptBFG transporter is composed of two ATP-binding proteins (LptB) and two transmembrane proteins (LptF and LptG).</text>
</comment>
<feature type="transmembrane region" description="Helical" evidence="12">
    <location>
        <begin position="329"/>
        <end position="352"/>
    </location>
</feature>
<protein>
    <recommendedName>
        <fullName evidence="4">Lipopolysaccharide export system permease protein LptF</fullName>
    </recommendedName>
</protein>
<dbReference type="AlphaFoldDB" id="A0A0M6WAV9"/>
<evidence type="ECO:0000256" key="2">
    <source>
        <dbReference type="ARBA" id="ARBA00004429"/>
    </source>
</evidence>